<reference evidence="2 3" key="1">
    <citation type="journal article" date="2016" name="Nat. Commun.">
        <title>Thousands of microbial genomes shed light on interconnected biogeochemical processes in an aquifer system.</title>
        <authorList>
            <person name="Anantharaman K."/>
            <person name="Brown C.T."/>
            <person name="Hug L.A."/>
            <person name="Sharon I."/>
            <person name="Castelle C.J."/>
            <person name="Probst A.J."/>
            <person name="Thomas B.C."/>
            <person name="Singh A."/>
            <person name="Wilkins M.J."/>
            <person name="Karaoz U."/>
            <person name="Brodie E.L."/>
            <person name="Williams K.H."/>
            <person name="Hubbard S.S."/>
            <person name="Banfield J.F."/>
        </authorList>
    </citation>
    <scope>NUCLEOTIDE SEQUENCE [LARGE SCALE GENOMIC DNA]</scope>
</reference>
<dbReference type="InterPro" id="IPR029063">
    <property type="entry name" value="SAM-dependent_MTases_sf"/>
</dbReference>
<protein>
    <recommendedName>
        <fullName evidence="1">Methyltransferase type 11 domain-containing protein</fullName>
    </recommendedName>
</protein>
<evidence type="ECO:0000259" key="1">
    <source>
        <dbReference type="Pfam" id="PF08241"/>
    </source>
</evidence>
<dbReference type="SUPFAM" id="SSF53335">
    <property type="entry name" value="S-adenosyl-L-methionine-dependent methyltransferases"/>
    <property type="match status" value="1"/>
</dbReference>
<sequence length="244" mass="28175">MLSNQELYEQKEVVEKYAANTTRLRVLNESEKFLIDKFDVKNKRVLILGSGAGRVPANLLLFGNTVVGVELSESLYQASLKNFPKEKFVDLDLRLGDARDLKNIPDESFDLVWFPQNGLDYVPNYEERKKVLQEMKKKVKTGGLVIFSSHNKRAYIYSPKVSFKNKQFKNFGAGYYYAAEHVVGGGTIFKGDPDFIIEETEKNTGLKFVGFTVDARNKMDRLLMRKFQLSKYIFPYIQYIFKKV</sequence>
<organism evidence="2 3">
    <name type="scientific">Candidatus Magasanikbacteria bacterium RIFCSPHIGHO2_02_FULL_41_13</name>
    <dbReference type="NCBI Taxonomy" id="1798676"/>
    <lineage>
        <taxon>Bacteria</taxon>
        <taxon>Candidatus Magasanikiibacteriota</taxon>
    </lineage>
</organism>
<dbReference type="Proteomes" id="UP000178742">
    <property type="component" value="Unassembled WGS sequence"/>
</dbReference>
<evidence type="ECO:0000313" key="3">
    <source>
        <dbReference type="Proteomes" id="UP000178742"/>
    </source>
</evidence>
<feature type="domain" description="Methyltransferase type 11" evidence="1">
    <location>
        <begin position="48"/>
        <end position="147"/>
    </location>
</feature>
<dbReference type="Gene3D" id="3.40.50.150">
    <property type="entry name" value="Vaccinia Virus protein VP39"/>
    <property type="match status" value="1"/>
</dbReference>
<dbReference type="EMBL" id="MFPX01000018">
    <property type="protein sequence ID" value="OGH66438.1"/>
    <property type="molecule type" value="Genomic_DNA"/>
</dbReference>
<dbReference type="AlphaFoldDB" id="A0A1F6M4D6"/>
<dbReference type="STRING" id="1798676.A3B90_00310"/>
<gene>
    <name evidence="2" type="ORF">A3B90_00310</name>
</gene>
<name>A0A1F6M4D6_9BACT</name>
<dbReference type="InterPro" id="IPR013216">
    <property type="entry name" value="Methyltransf_11"/>
</dbReference>
<dbReference type="Pfam" id="PF08241">
    <property type="entry name" value="Methyltransf_11"/>
    <property type="match status" value="1"/>
</dbReference>
<comment type="caution">
    <text evidence="2">The sequence shown here is derived from an EMBL/GenBank/DDBJ whole genome shotgun (WGS) entry which is preliminary data.</text>
</comment>
<dbReference type="CDD" id="cd02440">
    <property type="entry name" value="AdoMet_MTases"/>
    <property type="match status" value="1"/>
</dbReference>
<evidence type="ECO:0000313" key="2">
    <source>
        <dbReference type="EMBL" id="OGH66438.1"/>
    </source>
</evidence>
<dbReference type="GO" id="GO:0008757">
    <property type="term" value="F:S-adenosylmethionine-dependent methyltransferase activity"/>
    <property type="evidence" value="ECO:0007669"/>
    <property type="project" value="InterPro"/>
</dbReference>
<proteinExistence type="predicted"/>
<accession>A0A1F6M4D6</accession>